<reference evidence="5 6" key="1">
    <citation type="journal article" date="2023" name="Plant Dis.">
        <title>First Report of Diplodia intermedia Causing Canker and Dieback Diseases on Apple Trees in Canada.</title>
        <authorList>
            <person name="Ellouze W."/>
            <person name="Ilyukhin E."/>
            <person name="Sulman M."/>
            <person name="Ali S."/>
        </authorList>
    </citation>
    <scope>NUCLEOTIDE SEQUENCE [LARGE SCALE GENOMIC DNA]</scope>
    <source>
        <strain evidence="5 6">M45-28</strain>
    </source>
</reference>
<proteinExistence type="inferred from homology"/>
<evidence type="ECO:0000256" key="2">
    <source>
        <dbReference type="ARBA" id="ARBA00022801"/>
    </source>
</evidence>
<dbReference type="InterPro" id="IPR019826">
    <property type="entry name" value="Carboxylesterase_B_AS"/>
</dbReference>
<dbReference type="Proteomes" id="UP001521184">
    <property type="component" value="Unassembled WGS sequence"/>
</dbReference>
<evidence type="ECO:0000256" key="1">
    <source>
        <dbReference type="ARBA" id="ARBA00005964"/>
    </source>
</evidence>
<dbReference type="InterPro" id="IPR050309">
    <property type="entry name" value="Type-B_Carboxylest/Lipase"/>
</dbReference>
<feature type="domain" description="Carboxylesterase type B" evidence="4">
    <location>
        <begin position="163"/>
        <end position="684"/>
    </location>
</feature>
<comment type="similarity">
    <text evidence="1">Belongs to the type-B carboxylesterase/lipase family.</text>
</comment>
<dbReference type="Pfam" id="PF00135">
    <property type="entry name" value="COesterase"/>
    <property type="match status" value="1"/>
</dbReference>
<accession>A0ABR3TH56</accession>
<sequence length="701" mass="75059">MLAINMLSRSCAAIFVVPLVAAASGGVTVLFQNDGNWTSHADKPSALFVHQKSSFDDAVAGCKSYDETLLGCDQIQHFHDQLNYQKFIGNIQDDELFWTDCGHSSPVSWHSASTSAANDSSLHYSLCTNSAPMVDKVDTDFSAYPRINASANGTTFEGLRDHMAFRFLGIPFAQPPVGALRFQHAQPPPHRAFVSATRHGAACLQAGWFEGNALGLNPWGNSEDCLHLNVFTPSVPPATNHPLPPPPLKPVLLWLHGGAMKTGTGADSTFDGASLATRADAVVVTVNYRLNVFGYLALADSDDAVPGNYATSDKIAALRWVRDHIAAGFGGDPRNVTIFGQSAGGGSVIDLVASPMAEGLFAGAVVQSGGAGWARTRGEAGAAVEPYISPLCGGGGGGNGTARLECLRGLPAETLLRNVTAEHDGSWTTVVDGVYTLDIPIAQVAKGRAAVNSVKMMLGFMPDEGQSLLETELGPNLTSFREGLDVLVANGRATRAQADAVLESGLWVVDGIEESASVLGNGSTVYPDAYNASISVVSDATLQCDGSAFASVGAAAAAFESLWVYSMERAYGLSYYNWYGACSFPVGEPHTPYYRCHSGDLYEVFGTYYLFDQPVRVDDDIYFTNAVQDMWGSFARTGNPNVDRAYLEARGYNSTMKLFEGWEWPEFSTWSPRVAALQYPEASETTLPEQRHCRVLLPLMS</sequence>
<evidence type="ECO:0000259" key="4">
    <source>
        <dbReference type="Pfam" id="PF00135"/>
    </source>
</evidence>
<keyword evidence="6" id="KW-1185">Reference proteome</keyword>
<name>A0ABR3TH56_9PEZI</name>
<dbReference type="InterPro" id="IPR002018">
    <property type="entry name" value="CarbesteraseB"/>
</dbReference>
<evidence type="ECO:0000256" key="3">
    <source>
        <dbReference type="SAM" id="SignalP"/>
    </source>
</evidence>
<evidence type="ECO:0000313" key="5">
    <source>
        <dbReference type="EMBL" id="KAL1638684.1"/>
    </source>
</evidence>
<dbReference type="PANTHER" id="PTHR11559">
    <property type="entry name" value="CARBOXYLESTERASE"/>
    <property type="match status" value="1"/>
</dbReference>
<feature type="signal peptide" evidence="3">
    <location>
        <begin position="1"/>
        <end position="22"/>
    </location>
</feature>
<keyword evidence="2" id="KW-0378">Hydrolase</keyword>
<organism evidence="5 6">
    <name type="scientific">Diplodia intermedia</name>
    <dbReference type="NCBI Taxonomy" id="856260"/>
    <lineage>
        <taxon>Eukaryota</taxon>
        <taxon>Fungi</taxon>
        <taxon>Dikarya</taxon>
        <taxon>Ascomycota</taxon>
        <taxon>Pezizomycotina</taxon>
        <taxon>Dothideomycetes</taxon>
        <taxon>Dothideomycetes incertae sedis</taxon>
        <taxon>Botryosphaeriales</taxon>
        <taxon>Botryosphaeriaceae</taxon>
        <taxon>Diplodia</taxon>
    </lineage>
</organism>
<gene>
    <name evidence="5" type="ORF">SLS58_008716</name>
</gene>
<dbReference type="SUPFAM" id="SSF53474">
    <property type="entry name" value="alpha/beta-Hydrolases"/>
    <property type="match status" value="1"/>
</dbReference>
<dbReference type="InterPro" id="IPR029058">
    <property type="entry name" value="AB_hydrolase_fold"/>
</dbReference>
<comment type="caution">
    <text evidence="5">The sequence shown here is derived from an EMBL/GenBank/DDBJ whole genome shotgun (WGS) entry which is preliminary data.</text>
</comment>
<protein>
    <recommendedName>
        <fullName evidence="4">Carboxylesterase type B domain-containing protein</fullName>
    </recommendedName>
</protein>
<dbReference type="PROSITE" id="PS00122">
    <property type="entry name" value="CARBOXYLESTERASE_B_1"/>
    <property type="match status" value="1"/>
</dbReference>
<dbReference type="Gene3D" id="3.40.50.1820">
    <property type="entry name" value="alpha/beta hydrolase"/>
    <property type="match status" value="1"/>
</dbReference>
<dbReference type="EMBL" id="JAKEKT020000076">
    <property type="protein sequence ID" value="KAL1638684.1"/>
    <property type="molecule type" value="Genomic_DNA"/>
</dbReference>
<evidence type="ECO:0000313" key="6">
    <source>
        <dbReference type="Proteomes" id="UP001521184"/>
    </source>
</evidence>
<keyword evidence="3" id="KW-0732">Signal</keyword>
<feature type="chain" id="PRO_5045163112" description="Carboxylesterase type B domain-containing protein" evidence="3">
    <location>
        <begin position="23"/>
        <end position="701"/>
    </location>
</feature>